<dbReference type="Proteomes" id="UP001066276">
    <property type="component" value="Chromosome 8"/>
</dbReference>
<keyword evidence="2" id="KW-0472">Membrane</keyword>
<proteinExistence type="predicted"/>
<feature type="compositionally biased region" description="Acidic residues" evidence="1">
    <location>
        <begin position="7"/>
        <end position="18"/>
    </location>
</feature>
<feature type="transmembrane region" description="Helical" evidence="2">
    <location>
        <begin position="74"/>
        <end position="102"/>
    </location>
</feature>
<dbReference type="AlphaFoldDB" id="A0AAV7NTQ9"/>
<evidence type="ECO:0000256" key="2">
    <source>
        <dbReference type="SAM" id="Phobius"/>
    </source>
</evidence>
<evidence type="ECO:0000313" key="3">
    <source>
        <dbReference type="EMBL" id="KAJ1117753.1"/>
    </source>
</evidence>
<accession>A0AAV7NTQ9</accession>
<organism evidence="3 4">
    <name type="scientific">Pleurodeles waltl</name>
    <name type="common">Iberian ribbed newt</name>
    <dbReference type="NCBI Taxonomy" id="8319"/>
    <lineage>
        <taxon>Eukaryota</taxon>
        <taxon>Metazoa</taxon>
        <taxon>Chordata</taxon>
        <taxon>Craniata</taxon>
        <taxon>Vertebrata</taxon>
        <taxon>Euteleostomi</taxon>
        <taxon>Amphibia</taxon>
        <taxon>Batrachia</taxon>
        <taxon>Caudata</taxon>
        <taxon>Salamandroidea</taxon>
        <taxon>Salamandridae</taxon>
        <taxon>Pleurodelinae</taxon>
        <taxon>Pleurodeles</taxon>
    </lineage>
</organism>
<dbReference type="EMBL" id="JANPWB010000012">
    <property type="protein sequence ID" value="KAJ1117753.1"/>
    <property type="molecule type" value="Genomic_DNA"/>
</dbReference>
<reference evidence="3" key="1">
    <citation type="journal article" date="2022" name="bioRxiv">
        <title>Sequencing and chromosome-scale assembly of the giantPleurodeles waltlgenome.</title>
        <authorList>
            <person name="Brown T."/>
            <person name="Elewa A."/>
            <person name="Iarovenko S."/>
            <person name="Subramanian E."/>
            <person name="Araus A.J."/>
            <person name="Petzold A."/>
            <person name="Susuki M."/>
            <person name="Suzuki K.-i.T."/>
            <person name="Hayashi T."/>
            <person name="Toyoda A."/>
            <person name="Oliveira C."/>
            <person name="Osipova E."/>
            <person name="Leigh N.D."/>
            <person name="Simon A."/>
            <person name="Yun M.H."/>
        </authorList>
    </citation>
    <scope>NUCLEOTIDE SEQUENCE</scope>
    <source>
        <strain evidence="3">20211129_DDA</strain>
        <tissue evidence="3">Liver</tissue>
    </source>
</reference>
<keyword evidence="2" id="KW-1133">Transmembrane helix</keyword>
<feature type="region of interest" description="Disordered" evidence="1">
    <location>
        <begin position="1"/>
        <end position="62"/>
    </location>
</feature>
<protein>
    <submittedName>
        <fullName evidence="3">Uncharacterized protein</fullName>
    </submittedName>
</protein>
<name>A0AAV7NTQ9_PLEWA</name>
<gene>
    <name evidence="3" type="ORF">NDU88_005950</name>
</gene>
<keyword evidence="2" id="KW-0812">Transmembrane</keyword>
<comment type="caution">
    <text evidence="3">The sequence shown here is derived from an EMBL/GenBank/DDBJ whole genome shotgun (WGS) entry which is preliminary data.</text>
</comment>
<keyword evidence="4" id="KW-1185">Reference proteome</keyword>
<feature type="compositionally biased region" description="Basic and acidic residues" evidence="1">
    <location>
        <begin position="32"/>
        <end position="46"/>
    </location>
</feature>
<evidence type="ECO:0000313" key="4">
    <source>
        <dbReference type="Proteomes" id="UP001066276"/>
    </source>
</evidence>
<sequence length="126" mass="13925">MASGAEKEEEEEKPEDGVEGTRSGREEEDSLEESKQDARSESDDKKARRFQSAAMGKGDLREMERRSEDIGLNIAFYIVAAMKALLIMVLITLCCGTLVLYLEDEDVGLTVGLHILDRLGGLTMVL</sequence>
<evidence type="ECO:0000256" key="1">
    <source>
        <dbReference type="SAM" id="MobiDB-lite"/>
    </source>
</evidence>